<evidence type="ECO:0000256" key="4">
    <source>
        <dbReference type="ARBA" id="ARBA00023235"/>
    </source>
</evidence>
<keyword evidence="9" id="KW-1185">Reference proteome</keyword>
<dbReference type="eggNOG" id="COG0545">
    <property type="taxonomic scope" value="Bacteria"/>
</dbReference>
<evidence type="ECO:0000313" key="8">
    <source>
        <dbReference type="EMBL" id="BAK34771.1"/>
    </source>
</evidence>
<feature type="region of interest" description="Disordered" evidence="6">
    <location>
        <begin position="40"/>
        <end position="65"/>
    </location>
</feature>
<dbReference type="PROSITE" id="PS50059">
    <property type="entry name" value="FKBP_PPIASE"/>
    <property type="match status" value="2"/>
</dbReference>
<proteinExistence type="predicted"/>
<gene>
    <name evidence="8" type="primary">fkbB</name>
    <name evidence="8" type="ordered locus">MLP_17570</name>
</gene>
<dbReference type="InterPro" id="IPR001179">
    <property type="entry name" value="PPIase_FKBP_dom"/>
</dbReference>
<evidence type="ECO:0000256" key="1">
    <source>
        <dbReference type="ARBA" id="ARBA00000971"/>
    </source>
</evidence>
<dbReference type="SUPFAM" id="SSF54534">
    <property type="entry name" value="FKBP-like"/>
    <property type="match status" value="2"/>
</dbReference>
<dbReference type="AlphaFoldDB" id="F5XS90"/>
<comment type="catalytic activity">
    <reaction evidence="1 5">
        <text>[protein]-peptidylproline (omega=180) = [protein]-peptidylproline (omega=0)</text>
        <dbReference type="Rhea" id="RHEA:16237"/>
        <dbReference type="Rhea" id="RHEA-COMP:10747"/>
        <dbReference type="Rhea" id="RHEA-COMP:10748"/>
        <dbReference type="ChEBI" id="CHEBI:83833"/>
        <dbReference type="ChEBI" id="CHEBI:83834"/>
        <dbReference type="EC" id="5.2.1.8"/>
    </reaction>
</comment>
<protein>
    <recommendedName>
        <fullName evidence="2 5">peptidylprolyl isomerase</fullName>
        <ecNumber evidence="2 5">5.2.1.8</ecNumber>
    </recommendedName>
</protein>
<dbReference type="EMBL" id="AP012204">
    <property type="protein sequence ID" value="BAK34771.1"/>
    <property type="molecule type" value="Genomic_DNA"/>
</dbReference>
<evidence type="ECO:0000256" key="3">
    <source>
        <dbReference type="ARBA" id="ARBA00023110"/>
    </source>
</evidence>
<dbReference type="PANTHER" id="PTHR45779:SF7">
    <property type="entry name" value="PEPTIDYLPROLYL ISOMERASE"/>
    <property type="match status" value="1"/>
</dbReference>
<dbReference type="InterPro" id="IPR044609">
    <property type="entry name" value="FKBP2/11"/>
</dbReference>
<feature type="compositionally biased region" description="Low complexity" evidence="6">
    <location>
        <begin position="47"/>
        <end position="65"/>
    </location>
</feature>
<evidence type="ECO:0000256" key="2">
    <source>
        <dbReference type="ARBA" id="ARBA00013194"/>
    </source>
</evidence>
<dbReference type="STRING" id="1032480.MLP_17570"/>
<reference evidence="8 9" key="1">
    <citation type="submission" date="2011-05" db="EMBL/GenBank/DDBJ databases">
        <title>Whole genome sequence of Microlunatus phosphovorus NM-1.</title>
        <authorList>
            <person name="Hosoyama A."/>
            <person name="Sasaki K."/>
            <person name="Harada T."/>
            <person name="Igarashi R."/>
            <person name="Kawakoshi A."/>
            <person name="Sasagawa M."/>
            <person name="Fukada J."/>
            <person name="Nakamura S."/>
            <person name="Katano Y."/>
            <person name="Hanada S."/>
            <person name="Kamagata Y."/>
            <person name="Nakamura N."/>
            <person name="Yamazaki S."/>
            <person name="Fujita N."/>
        </authorList>
    </citation>
    <scope>NUCLEOTIDE SEQUENCE [LARGE SCALE GENOMIC DNA]</scope>
    <source>
        <strain evidence="9">ATCC 700054 / DSM 10555 / JCM 9379 / NBRC 101784 / NCIMB 13414 / VKM Ac-1990 / NM-1</strain>
    </source>
</reference>
<sequence length="349" mass="35839">MPVDLPVRPVRAMRPRRAVKSLLVAGVAVSVSLLGACGNEGDPATEASPSASASASPSASASASPSKAAVKASDNLDAIKVTGAYGKSPKVSFKAPWAIDKTRTEVLSKGDGPAIKEGSMVTVDYYGVNGRTGKKFDDSFSRGEPATFSLAQVVPGFSKGLAGQKQGSRVLIAMPGKDGYDASGGSPQAGIEVGDTLLFVVDVVAVPLEGPEGKAVAPKDGLPTVTDKGGVPGVTIPKTDPPSKLVAQPIIKGNGAKVSESDTIVFNYRWYTWDGKLVEESYKDGPQTYQVSGLLPGMVKGLAGQTVGSRVLLVIPPADGYPDGNKDPKIEKGTTLVMVVDLLFAAAGQ</sequence>
<feature type="domain" description="PPIase FKBP-type" evidence="7">
    <location>
        <begin position="261"/>
        <end position="346"/>
    </location>
</feature>
<dbReference type="Pfam" id="PF00254">
    <property type="entry name" value="FKBP_C"/>
    <property type="match status" value="2"/>
</dbReference>
<dbReference type="Proteomes" id="UP000007947">
    <property type="component" value="Chromosome"/>
</dbReference>
<evidence type="ECO:0000256" key="6">
    <source>
        <dbReference type="SAM" id="MobiDB-lite"/>
    </source>
</evidence>
<dbReference type="GO" id="GO:0003755">
    <property type="term" value="F:peptidyl-prolyl cis-trans isomerase activity"/>
    <property type="evidence" value="ECO:0007669"/>
    <property type="project" value="UniProtKB-KW"/>
</dbReference>
<dbReference type="PANTHER" id="PTHR45779">
    <property type="entry name" value="PEPTIDYLPROLYL ISOMERASE"/>
    <property type="match status" value="1"/>
</dbReference>
<keyword evidence="3 5" id="KW-0697">Rotamase</keyword>
<feature type="region of interest" description="Disordered" evidence="6">
    <location>
        <begin position="215"/>
        <end position="239"/>
    </location>
</feature>
<accession>F5XS90</accession>
<name>F5XS90_MICPN</name>
<feature type="domain" description="PPIase FKBP-type" evidence="7">
    <location>
        <begin position="118"/>
        <end position="207"/>
    </location>
</feature>
<evidence type="ECO:0000313" key="9">
    <source>
        <dbReference type="Proteomes" id="UP000007947"/>
    </source>
</evidence>
<dbReference type="HOGENOM" id="CLU_053307_3_0_11"/>
<dbReference type="EC" id="5.2.1.8" evidence="2 5"/>
<keyword evidence="4 5" id="KW-0413">Isomerase</keyword>
<dbReference type="InterPro" id="IPR046357">
    <property type="entry name" value="PPIase_dom_sf"/>
</dbReference>
<evidence type="ECO:0000259" key="7">
    <source>
        <dbReference type="PROSITE" id="PS50059"/>
    </source>
</evidence>
<organism evidence="8 9">
    <name type="scientific">Microlunatus phosphovorus (strain ATCC 700054 / DSM 10555 / JCM 9379 / NBRC 101784 / NCIMB 13414 / VKM Ac-1990 / NM-1)</name>
    <dbReference type="NCBI Taxonomy" id="1032480"/>
    <lineage>
        <taxon>Bacteria</taxon>
        <taxon>Bacillati</taxon>
        <taxon>Actinomycetota</taxon>
        <taxon>Actinomycetes</taxon>
        <taxon>Propionibacteriales</taxon>
        <taxon>Propionibacteriaceae</taxon>
        <taxon>Microlunatus</taxon>
    </lineage>
</organism>
<dbReference type="Gene3D" id="3.10.50.40">
    <property type="match status" value="2"/>
</dbReference>
<evidence type="ECO:0000256" key="5">
    <source>
        <dbReference type="PROSITE-ProRule" id="PRU00277"/>
    </source>
</evidence>
<dbReference type="KEGG" id="mph:MLP_17570"/>